<dbReference type="Proteomes" id="UP000006038">
    <property type="component" value="Chromosome 6"/>
</dbReference>
<protein>
    <submittedName>
        <fullName evidence="1">Uncharacterized protein</fullName>
    </submittedName>
</protein>
<dbReference type="HOGENOM" id="CLU_3053586_0_0_1"/>
<proteinExistence type="predicted"/>
<sequence>MINPTKRVPISTSNRKLARTCSTSKYELTHRSWSSEHVTRNPSQMRNYMEVASS</sequence>
<dbReference type="AlphaFoldDB" id="J3MDM9"/>
<evidence type="ECO:0000313" key="1">
    <source>
        <dbReference type="EnsemblPlants" id="OB06G21230.1"/>
    </source>
</evidence>
<reference evidence="1" key="2">
    <citation type="submission" date="2013-04" db="UniProtKB">
        <authorList>
            <consortium name="EnsemblPlants"/>
        </authorList>
    </citation>
    <scope>IDENTIFICATION</scope>
</reference>
<reference evidence="1" key="1">
    <citation type="journal article" date="2013" name="Nat. Commun.">
        <title>Whole-genome sequencing of Oryza brachyantha reveals mechanisms underlying Oryza genome evolution.</title>
        <authorList>
            <person name="Chen J."/>
            <person name="Huang Q."/>
            <person name="Gao D."/>
            <person name="Wang J."/>
            <person name="Lang Y."/>
            <person name="Liu T."/>
            <person name="Li B."/>
            <person name="Bai Z."/>
            <person name="Luis Goicoechea J."/>
            <person name="Liang C."/>
            <person name="Chen C."/>
            <person name="Zhang W."/>
            <person name="Sun S."/>
            <person name="Liao Y."/>
            <person name="Zhang X."/>
            <person name="Yang L."/>
            <person name="Song C."/>
            <person name="Wang M."/>
            <person name="Shi J."/>
            <person name="Liu G."/>
            <person name="Liu J."/>
            <person name="Zhou H."/>
            <person name="Zhou W."/>
            <person name="Yu Q."/>
            <person name="An N."/>
            <person name="Chen Y."/>
            <person name="Cai Q."/>
            <person name="Wang B."/>
            <person name="Liu B."/>
            <person name="Min J."/>
            <person name="Huang Y."/>
            <person name="Wu H."/>
            <person name="Li Z."/>
            <person name="Zhang Y."/>
            <person name="Yin Y."/>
            <person name="Song W."/>
            <person name="Jiang J."/>
            <person name="Jackson S.A."/>
            <person name="Wing R.A."/>
            <person name="Wang J."/>
            <person name="Chen M."/>
        </authorList>
    </citation>
    <scope>NUCLEOTIDE SEQUENCE [LARGE SCALE GENOMIC DNA]</scope>
    <source>
        <strain evidence="1">cv. IRGC 101232</strain>
    </source>
</reference>
<dbReference type="Gramene" id="OB06G21230.1">
    <property type="protein sequence ID" value="OB06G21230.1"/>
    <property type="gene ID" value="OB06G21230"/>
</dbReference>
<name>J3MDM9_ORYBR</name>
<keyword evidence="2" id="KW-1185">Reference proteome</keyword>
<accession>J3MDM9</accession>
<dbReference type="EnsemblPlants" id="OB06G21230.1">
    <property type="protein sequence ID" value="OB06G21230.1"/>
    <property type="gene ID" value="OB06G21230"/>
</dbReference>
<evidence type="ECO:0000313" key="2">
    <source>
        <dbReference type="Proteomes" id="UP000006038"/>
    </source>
</evidence>
<organism evidence="1">
    <name type="scientific">Oryza brachyantha</name>
    <name type="common">malo sina</name>
    <dbReference type="NCBI Taxonomy" id="4533"/>
    <lineage>
        <taxon>Eukaryota</taxon>
        <taxon>Viridiplantae</taxon>
        <taxon>Streptophyta</taxon>
        <taxon>Embryophyta</taxon>
        <taxon>Tracheophyta</taxon>
        <taxon>Spermatophyta</taxon>
        <taxon>Magnoliopsida</taxon>
        <taxon>Liliopsida</taxon>
        <taxon>Poales</taxon>
        <taxon>Poaceae</taxon>
        <taxon>BOP clade</taxon>
        <taxon>Oryzoideae</taxon>
        <taxon>Oryzeae</taxon>
        <taxon>Oryzinae</taxon>
        <taxon>Oryza</taxon>
    </lineage>
</organism>